<name>A0A1W1Y5F3_9BURK</name>
<gene>
    <name evidence="1" type="ORF">SAMN06296008_101352</name>
</gene>
<dbReference type="AlphaFoldDB" id="A0A1W1Y5F3"/>
<protein>
    <submittedName>
        <fullName evidence="1">Uncharacterized protein</fullName>
    </submittedName>
</protein>
<accession>A0A1W1Y5F3</accession>
<keyword evidence="2" id="KW-1185">Reference proteome</keyword>
<dbReference type="Proteomes" id="UP000192708">
    <property type="component" value="Unassembled WGS sequence"/>
</dbReference>
<reference evidence="1 2" key="1">
    <citation type="submission" date="2017-04" db="EMBL/GenBank/DDBJ databases">
        <authorList>
            <person name="Afonso C.L."/>
            <person name="Miller P.J."/>
            <person name="Scott M.A."/>
            <person name="Spackman E."/>
            <person name="Goraichik I."/>
            <person name="Dimitrov K.M."/>
            <person name="Suarez D.L."/>
            <person name="Swayne D.E."/>
        </authorList>
    </citation>
    <scope>NUCLEOTIDE SEQUENCE [LARGE SCALE GENOMIC DNA]</scope>
    <source>
        <strain evidence="1 2">VK13</strain>
    </source>
</reference>
<evidence type="ECO:0000313" key="2">
    <source>
        <dbReference type="Proteomes" id="UP000192708"/>
    </source>
</evidence>
<evidence type="ECO:0000313" key="1">
    <source>
        <dbReference type="EMBL" id="SMC31051.1"/>
    </source>
</evidence>
<organism evidence="1 2">
    <name type="scientific">Polynucleobacter kasalickyi</name>
    <dbReference type="NCBI Taxonomy" id="1938817"/>
    <lineage>
        <taxon>Bacteria</taxon>
        <taxon>Pseudomonadati</taxon>
        <taxon>Pseudomonadota</taxon>
        <taxon>Betaproteobacteria</taxon>
        <taxon>Burkholderiales</taxon>
        <taxon>Burkholderiaceae</taxon>
        <taxon>Polynucleobacter</taxon>
    </lineage>
</organism>
<proteinExistence type="predicted"/>
<sequence>MNKFLPYLLLRKCDETKVDVNQIGEIYFQNPSLM</sequence>
<dbReference type="EMBL" id="FWXJ01000001">
    <property type="protein sequence ID" value="SMC31051.1"/>
    <property type="molecule type" value="Genomic_DNA"/>
</dbReference>